<dbReference type="PANTHER" id="PTHR43798:SF31">
    <property type="entry name" value="AB HYDROLASE SUPERFAMILY PROTEIN YCLE"/>
    <property type="match status" value="1"/>
</dbReference>
<dbReference type="InterPro" id="IPR029058">
    <property type="entry name" value="AB_hydrolase_fold"/>
</dbReference>
<dbReference type="SUPFAM" id="SSF53474">
    <property type="entry name" value="alpha/beta-Hydrolases"/>
    <property type="match status" value="1"/>
</dbReference>
<dbReference type="PANTHER" id="PTHR43798">
    <property type="entry name" value="MONOACYLGLYCEROL LIPASE"/>
    <property type="match status" value="1"/>
</dbReference>
<dbReference type="EMBL" id="CP064654">
    <property type="protein sequence ID" value="QPC99517.1"/>
    <property type="molecule type" value="Genomic_DNA"/>
</dbReference>
<dbReference type="PRINTS" id="PR00111">
    <property type="entry name" value="ABHYDROLASE"/>
</dbReference>
<sequence>MKWLWRILGILLGLLVVLFFVFRVPDTDPVEMRAKYATAPSQLVKLADGREIHLRDEGPRDAPVIILLHGSNADLSSWQKWTEALRDKYRVIRFDQRGHGLTGPAPDDDYDLTAFVDDVDEVADALEVGTFTLGGNSMGGGIAMEYAIANPDRLDALILVDAGGAPIERKGSGNLAFTLAGKPVIGDLMSQLLPRSLVEKSLSQSVSNQAVVTPETVDRYWEMARYPGARAATRKRFSTPRRSFSAESVAAMQVPTLVMWGEEDALIPYDAAGWYMDHLPNAKLVHYPGIGHLPMEEAPEKSVADLTAWLDKTLATRRPASAEPVETLSVSTP</sequence>
<name>A0A7S8F5L9_9SPHN</name>
<dbReference type="Pfam" id="PF00561">
    <property type="entry name" value="Abhydrolase_1"/>
    <property type="match status" value="1"/>
</dbReference>
<dbReference type="Proteomes" id="UP000594459">
    <property type="component" value="Chromosome"/>
</dbReference>
<evidence type="ECO:0000313" key="4">
    <source>
        <dbReference type="Proteomes" id="UP000594459"/>
    </source>
</evidence>
<proteinExistence type="predicted"/>
<keyword evidence="4" id="KW-1185">Reference proteome</keyword>
<feature type="domain" description="AB hydrolase-1" evidence="2">
    <location>
        <begin position="63"/>
        <end position="299"/>
    </location>
</feature>
<dbReference type="GO" id="GO:0016787">
    <property type="term" value="F:hydrolase activity"/>
    <property type="evidence" value="ECO:0007669"/>
    <property type="project" value="UniProtKB-KW"/>
</dbReference>
<dbReference type="InterPro" id="IPR050266">
    <property type="entry name" value="AB_hydrolase_sf"/>
</dbReference>
<reference evidence="3 4" key="1">
    <citation type="submission" date="2020-11" db="EMBL/GenBank/DDBJ databases">
        <title>The genome sequence of Erythrobacter sp. 6D36.</title>
        <authorList>
            <person name="Liu Y."/>
        </authorList>
    </citation>
    <scope>NUCLEOTIDE SEQUENCE [LARGE SCALE GENOMIC DNA]</scope>
    <source>
        <strain evidence="3 4">6D36</strain>
    </source>
</reference>
<dbReference type="RefSeq" id="WP_200982956.1">
    <property type="nucleotide sequence ID" value="NZ_CP064654.1"/>
</dbReference>
<gene>
    <name evidence="3" type="ORF">IRL76_02800</name>
</gene>
<evidence type="ECO:0000256" key="1">
    <source>
        <dbReference type="ARBA" id="ARBA00022801"/>
    </source>
</evidence>
<dbReference type="InterPro" id="IPR000073">
    <property type="entry name" value="AB_hydrolase_1"/>
</dbReference>
<dbReference type="KEGG" id="qso:IRL76_02800"/>
<dbReference type="AlphaFoldDB" id="A0A7S8F5L9"/>
<protein>
    <submittedName>
        <fullName evidence="3">Alpha/beta hydrolase</fullName>
    </submittedName>
</protein>
<dbReference type="GO" id="GO:0016020">
    <property type="term" value="C:membrane"/>
    <property type="evidence" value="ECO:0007669"/>
    <property type="project" value="TreeGrafter"/>
</dbReference>
<evidence type="ECO:0000259" key="2">
    <source>
        <dbReference type="Pfam" id="PF00561"/>
    </source>
</evidence>
<evidence type="ECO:0000313" key="3">
    <source>
        <dbReference type="EMBL" id="QPC99517.1"/>
    </source>
</evidence>
<organism evidence="3 4">
    <name type="scientific">Qipengyuania soli</name>
    <dbReference type="NCBI Taxonomy" id="2782568"/>
    <lineage>
        <taxon>Bacteria</taxon>
        <taxon>Pseudomonadati</taxon>
        <taxon>Pseudomonadota</taxon>
        <taxon>Alphaproteobacteria</taxon>
        <taxon>Sphingomonadales</taxon>
        <taxon>Erythrobacteraceae</taxon>
        <taxon>Qipengyuania</taxon>
    </lineage>
</organism>
<keyword evidence="1 3" id="KW-0378">Hydrolase</keyword>
<dbReference type="Gene3D" id="3.40.50.1820">
    <property type="entry name" value="alpha/beta hydrolase"/>
    <property type="match status" value="1"/>
</dbReference>
<accession>A0A7S8F5L9</accession>